<organism evidence="2 3">
    <name type="scientific">Amanita thiersii Skay4041</name>
    <dbReference type="NCBI Taxonomy" id="703135"/>
    <lineage>
        <taxon>Eukaryota</taxon>
        <taxon>Fungi</taxon>
        <taxon>Dikarya</taxon>
        <taxon>Basidiomycota</taxon>
        <taxon>Agaricomycotina</taxon>
        <taxon>Agaricomycetes</taxon>
        <taxon>Agaricomycetidae</taxon>
        <taxon>Agaricales</taxon>
        <taxon>Pluteineae</taxon>
        <taxon>Amanitaceae</taxon>
        <taxon>Amanita</taxon>
    </lineage>
</organism>
<gene>
    <name evidence="2" type="ORF">AMATHDRAFT_1931</name>
</gene>
<evidence type="ECO:0000256" key="1">
    <source>
        <dbReference type="SAM" id="MobiDB-lite"/>
    </source>
</evidence>
<dbReference type="Gene3D" id="3.40.50.300">
    <property type="entry name" value="P-loop containing nucleotide triphosphate hydrolases"/>
    <property type="match status" value="1"/>
</dbReference>
<dbReference type="AlphaFoldDB" id="A0A2A9NT58"/>
<sequence>MTKFHDQSTLHKSSQKRRMSNVECRSIKRSKTSNSPTPSISEDSEEEQTPVKAIKGDRELVLDLTADSDSESDTNSEAQEELELLDLNVCDSSIRCGSHELCTAPIVTRTAYLDIGRGKVVRQYGVLGSVLEIGLESFLAQELLTDVHRSKDRIETPRDPRLYLNTNAPLSAVICGVQGSGKSHTVSVMLENMLVSNCKQIGTLVMPLAGLVLHYGEGGPDARPSEAAYVGIPKLKGISVPRVRIYVPKSSLNTMKHVYAPLGENIKVKPLLLEEHELDAEAFLTMMAVGSLDTAPLYMQIVLSLLRDLGENFTISNFRKELKERKGSFNPAQLAGLEQRMTLLNAFLATSTTSSPRFSSGQLTIIDLSDPFIDPASACSLFEIIVRLFIRVDVKTGKVLLVDEAHKYLSVGRGSAGLAKSLLTLVREQRHLAMRVLISTQEPTVIPSVMLELCTLIILHRFSSPNWWEHIMRHVSAQLACESNFDKIVRLQTGEAMVLSPSGLAMLGNGMTLCQLGRSHIIAKSRKRITADGGTSVLAVDSKFL</sequence>
<evidence type="ECO:0008006" key="4">
    <source>
        <dbReference type="Google" id="ProtNLM"/>
    </source>
</evidence>
<evidence type="ECO:0000313" key="3">
    <source>
        <dbReference type="Proteomes" id="UP000242287"/>
    </source>
</evidence>
<dbReference type="EMBL" id="KZ301978">
    <property type="protein sequence ID" value="PFH52524.1"/>
    <property type="molecule type" value="Genomic_DNA"/>
</dbReference>
<dbReference type="STRING" id="703135.A0A2A9NT58"/>
<dbReference type="PANTHER" id="PTHR42957:SF1">
    <property type="entry name" value="HELICASE MJ1565-RELATED"/>
    <property type="match status" value="1"/>
</dbReference>
<accession>A0A2A9NT58</accession>
<dbReference type="SUPFAM" id="SSF52540">
    <property type="entry name" value="P-loop containing nucleoside triphosphate hydrolases"/>
    <property type="match status" value="1"/>
</dbReference>
<dbReference type="PANTHER" id="PTHR42957">
    <property type="entry name" value="HELICASE MJ1565-RELATED"/>
    <property type="match status" value="1"/>
</dbReference>
<dbReference type="OrthoDB" id="2316594at2759"/>
<feature type="compositionally biased region" description="Polar residues" evidence="1">
    <location>
        <begin position="32"/>
        <end position="41"/>
    </location>
</feature>
<proteinExistence type="predicted"/>
<feature type="region of interest" description="Disordered" evidence="1">
    <location>
        <begin position="1"/>
        <end position="56"/>
    </location>
</feature>
<dbReference type="InterPro" id="IPR027417">
    <property type="entry name" value="P-loop_NTPase"/>
</dbReference>
<evidence type="ECO:0000313" key="2">
    <source>
        <dbReference type="EMBL" id="PFH52524.1"/>
    </source>
</evidence>
<dbReference type="Proteomes" id="UP000242287">
    <property type="component" value="Unassembled WGS sequence"/>
</dbReference>
<protein>
    <recommendedName>
        <fullName evidence="4">Zona occludens toxin N-terminal domain-containing protein</fullName>
    </recommendedName>
</protein>
<name>A0A2A9NT58_9AGAR</name>
<reference evidence="2 3" key="1">
    <citation type="submission" date="2014-02" db="EMBL/GenBank/DDBJ databases">
        <title>Transposable element dynamics among asymbiotic and ectomycorrhizal Amanita fungi.</title>
        <authorList>
            <consortium name="DOE Joint Genome Institute"/>
            <person name="Hess J."/>
            <person name="Skrede I."/>
            <person name="Wolfe B."/>
            <person name="LaButti K."/>
            <person name="Ohm R.A."/>
            <person name="Grigoriev I.V."/>
            <person name="Pringle A."/>
        </authorList>
    </citation>
    <scope>NUCLEOTIDE SEQUENCE [LARGE SCALE GENOMIC DNA]</scope>
    <source>
        <strain evidence="2 3">SKay4041</strain>
    </source>
</reference>
<dbReference type="InterPro" id="IPR008571">
    <property type="entry name" value="HerA-like"/>
</dbReference>
<keyword evidence="3" id="KW-1185">Reference proteome</keyword>